<dbReference type="InterPro" id="IPR029069">
    <property type="entry name" value="HotDog_dom_sf"/>
</dbReference>
<evidence type="ECO:0000259" key="1">
    <source>
        <dbReference type="Pfam" id="PF13452"/>
    </source>
</evidence>
<keyword evidence="3" id="KW-1185">Reference proteome</keyword>
<dbReference type="Proteomes" id="UP000638263">
    <property type="component" value="Unassembled WGS sequence"/>
</dbReference>
<evidence type="ECO:0000313" key="2">
    <source>
        <dbReference type="EMBL" id="GGL15065.1"/>
    </source>
</evidence>
<dbReference type="InterPro" id="IPR039569">
    <property type="entry name" value="FAS1-like_DH_region"/>
</dbReference>
<accession>A0A917RMS1</accession>
<sequence>MTGVASQSTPTGLVTAQMRECVGRELDRRVSYPVAASDIRRWAVAVYYPELPPRPFWDAPDAILVAPEDFNPFAWLVAQPPGRPLVLRDPEEVLGIQGPQVDTRLRGGMTVEYGAPIHSGDVISSVRSLGGYDERDGRRGPMLFTTIADIWTNQRGEFVKNFQFTFIRF</sequence>
<reference evidence="2" key="1">
    <citation type="journal article" date="2014" name="Int. J. Syst. Evol. Microbiol.">
        <title>Complete genome sequence of Corynebacterium casei LMG S-19264T (=DSM 44701T), isolated from a smear-ripened cheese.</title>
        <authorList>
            <consortium name="US DOE Joint Genome Institute (JGI-PGF)"/>
            <person name="Walter F."/>
            <person name="Albersmeier A."/>
            <person name="Kalinowski J."/>
            <person name="Ruckert C."/>
        </authorList>
    </citation>
    <scope>NUCLEOTIDE SEQUENCE</scope>
    <source>
        <strain evidence="2">CGMCC 4.3508</strain>
    </source>
</reference>
<gene>
    <name evidence="2" type="ORF">GCM10011588_32000</name>
</gene>
<protein>
    <recommendedName>
        <fullName evidence="1">FAS1-like dehydratase domain-containing protein</fullName>
    </recommendedName>
</protein>
<organism evidence="2 3">
    <name type="scientific">Nocardia jinanensis</name>
    <dbReference type="NCBI Taxonomy" id="382504"/>
    <lineage>
        <taxon>Bacteria</taxon>
        <taxon>Bacillati</taxon>
        <taxon>Actinomycetota</taxon>
        <taxon>Actinomycetes</taxon>
        <taxon>Mycobacteriales</taxon>
        <taxon>Nocardiaceae</taxon>
        <taxon>Nocardia</taxon>
    </lineage>
</organism>
<dbReference type="EMBL" id="BMMH01000006">
    <property type="protein sequence ID" value="GGL15065.1"/>
    <property type="molecule type" value="Genomic_DNA"/>
</dbReference>
<dbReference type="RefSeq" id="WP_229718813.1">
    <property type="nucleotide sequence ID" value="NZ_BMMH01000006.1"/>
</dbReference>
<comment type="caution">
    <text evidence="2">The sequence shown here is derived from an EMBL/GenBank/DDBJ whole genome shotgun (WGS) entry which is preliminary data.</text>
</comment>
<dbReference type="AlphaFoldDB" id="A0A917RMS1"/>
<dbReference type="Gene3D" id="3.10.129.10">
    <property type="entry name" value="Hotdog Thioesterase"/>
    <property type="match status" value="1"/>
</dbReference>
<name>A0A917RMS1_9NOCA</name>
<dbReference type="Pfam" id="PF13452">
    <property type="entry name" value="FAS1_DH_region"/>
    <property type="match status" value="1"/>
</dbReference>
<evidence type="ECO:0000313" key="3">
    <source>
        <dbReference type="Proteomes" id="UP000638263"/>
    </source>
</evidence>
<feature type="domain" description="FAS1-like dehydratase" evidence="1">
    <location>
        <begin position="22"/>
        <end position="160"/>
    </location>
</feature>
<proteinExistence type="predicted"/>
<reference evidence="2" key="2">
    <citation type="submission" date="2020-09" db="EMBL/GenBank/DDBJ databases">
        <authorList>
            <person name="Sun Q."/>
            <person name="Zhou Y."/>
        </authorList>
    </citation>
    <scope>NUCLEOTIDE SEQUENCE</scope>
    <source>
        <strain evidence="2">CGMCC 4.3508</strain>
    </source>
</reference>
<dbReference type="SUPFAM" id="SSF54637">
    <property type="entry name" value="Thioesterase/thiol ester dehydrase-isomerase"/>
    <property type="match status" value="1"/>
</dbReference>